<proteinExistence type="predicted"/>
<keyword evidence="2" id="KW-1185">Reference proteome</keyword>
<evidence type="ECO:0000313" key="2">
    <source>
        <dbReference type="Proteomes" id="UP001198962"/>
    </source>
</evidence>
<name>A0AAE3DL56_9FIRM</name>
<evidence type="ECO:0000313" key="1">
    <source>
        <dbReference type="EMBL" id="MCC2165932.1"/>
    </source>
</evidence>
<accession>A0AAE3DL56</accession>
<dbReference type="EMBL" id="JAJEPU010000066">
    <property type="protein sequence ID" value="MCC2165932.1"/>
    <property type="molecule type" value="Genomic_DNA"/>
</dbReference>
<sequence>MLKNFMELVNALTASDIELPILTQDIEELEDLYEILKQSAAKESLPYCFVSTMLLATKEDVLSQIKTLEQVLHDDGKSQLKTELSSNLASFKSLLDRSEKLEEQFRPYLFCPALEEQS</sequence>
<reference evidence="1" key="1">
    <citation type="submission" date="2021-10" db="EMBL/GenBank/DDBJ databases">
        <title>Anaerobic single-cell dispensing facilitates the cultivation of human gut bacteria.</title>
        <authorList>
            <person name="Afrizal A."/>
        </authorList>
    </citation>
    <scope>NUCLEOTIDE SEQUENCE</scope>
    <source>
        <strain evidence="1">CLA-AA-H274</strain>
    </source>
</reference>
<dbReference type="RefSeq" id="WP_308452118.1">
    <property type="nucleotide sequence ID" value="NZ_JAJEPU010000066.1"/>
</dbReference>
<dbReference type="AlphaFoldDB" id="A0AAE3DL56"/>
<comment type="caution">
    <text evidence="1">The sequence shown here is derived from an EMBL/GenBank/DDBJ whole genome shotgun (WGS) entry which is preliminary data.</text>
</comment>
<organism evidence="1 2">
    <name type="scientific">Brotaphodocola catenula</name>
    <dbReference type="NCBI Taxonomy" id="2885361"/>
    <lineage>
        <taxon>Bacteria</taxon>
        <taxon>Bacillati</taxon>
        <taxon>Bacillota</taxon>
        <taxon>Clostridia</taxon>
        <taxon>Lachnospirales</taxon>
        <taxon>Lachnospiraceae</taxon>
        <taxon>Brotaphodocola</taxon>
    </lineage>
</organism>
<gene>
    <name evidence="1" type="ORF">LKD32_13835</name>
</gene>
<protein>
    <submittedName>
        <fullName evidence="1">Uncharacterized protein</fullName>
    </submittedName>
</protein>
<dbReference type="Proteomes" id="UP001198962">
    <property type="component" value="Unassembled WGS sequence"/>
</dbReference>